<reference evidence="9 10" key="1">
    <citation type="submission" date="2015-11" db="EMBL/GenBank/DDBJ databases">
        <authorList>
            <person name="Lin W."/>
        </authorList>
    </citation>
    <scope>NUCLEOTIDE SEQUENCE [LARGE SCALE GENOMIC DNA]</scope>
    <source>
        <strain evidence="9 10">HCH-1</strain>
    </source>
</reference>
<name>A0ABR5SHT5_9BACT</name>
<keyword evidence="4" id="KW-1134">Transmembrane beta strand</keyword>
<keyword evidence="5" id="KW-0812">Transmembrane</keyword>
<evidence type="ECO:0000256" key="5">
    <source>
        <dbReference type="ARBA" id="ARBA00022692"/>
    </source>
</evidence>
<evidence type="ECO:0000313" key="10">
    <source>
        <dbReference type="Proteomes" id="UP000060487"/>
    </source>
</evidence>
<evidence type="ECO:0000313" key="9">
    <source>
        <dbReference type="EMBL" id="KWT86749.1"/>
    </source>
</evidence>
<comment type="similarity">
    <text evidence="2">Belongs to the outer membrane factor (OMF) (TC 1.B.17) family.</text>
</comment>
<feature type="coiled-coil region" evidence="8">
    <location>
        <begin position="332"/>
        <end position="384"/>
    </location>
</feature>
<keyword evidence="8" id="KW-0175">Coiled coil</keyword>
<comment type="subcellular location">
    <subcellularLocation>
        <location evidence="1">Cell outer membrane</location>
    </subcellularLocation>
</comment>
<dbReference type="Gene3D" id="1.20.1600.10">
    <property type="entry name" value="Outer membrane efflux proteins (OEP)"/>
    <property type="match status" value="1"/>
</dbReference>
<evidence type="ECO:0000256" key="7">
    <source>
        <dbReference type="ARBA" id="ARBA00023237"/>
    </source>
</evidence>
<sequence length="443" mass="50070">MLKILPRLNWLCCAAAAIVVLFGVWGYADEMPEGSVLTISEGLAIATSESRVMKIAAQNINISEKEAEAAMAVLFPTINAEIAETFLQHKPMVKFSTQRVPMANQTSIAYGVNIKNILFNFGANSSSYKASLESLEATKLDYERIKNLTALEFILGCYEVLEYDKFIEVAQLEIKRIGLHLKVAHELYKDGAITKNDLLQAEVRLADVKQRLLSVKNLRMISASKLNNILLRPLMADVRIAEPVEAVPAQLEISQFLELAERVRPEIKILDHELQRLILQERIKYAEYLPTFYAQGGYNYIENDYQVYEGNWSVVLGAKINLFSGGSTKADLLKLRYKKERLSEERKKLIDNIALEVERYYLTLKIAAEKLLVAKDSIAQAEENLKINKTRYEHGQGTATDVMDAITLLTHTQVNYLSALYEQRRAYAGLLYSSGADLKEQFK</sequence>
<dbReference type="InterPro" id="IPR003423">
    <property type="entry name" value="OMP_efflux"/>
</dbReference>
<evidence type="ECO:0000256" key="8">
    <source>
        <dbReference type="SAM" id="Coils"/>
    </source>
</evidence>
<dbReference type="InterPro" id="IPR051906">
    <property type="entry name" value="TolC-like"/>
</dbReference>
<dbReference type="RefSeq" id="WP_085052095.1">
    <property type="nucleotide sequence ID" value="NZ_LNQR01000056.1"/>
</dbReference>
<dbReference type="SUPFAM" id="SSF56954">
    <property type="entry name" value="Outer membrane efflux proteins (OEP)"/>
    <property type="match status" value="1"/>
</dbReference>
<keyword evidence="3" id="KW-0813">Transport</keyword>
<evidence type="ECO:0000256" key="2">
    <source>
        <dbReference type="ARBA" id="ARBA00007613"/>
    </source>
</evidence>
<keyword evidence="7" id="KW-0998">Cell outer membrane</keyword>
<evidence type="ECO:0000256" key="3">
    <source>
        <dbReference type="ARBA" id="ARBA00022448"/>
    </source>
</evidence>
<dbReference type="PANTHER" id="PTHR30026">
    <property type="entry name" value="OUTER MEMBRANE PROTEIN TOLC"/>
    <property type="match status" value="1"/>
</dbReference>
<keyword evidence="6" id="KW-0472">Membrane</keyword>
<evidence type="ECO:0000256" key="1">
    <source>
        <dbReference type="ARBA" id="ARBA00004442"/>
    </source>
</evidence>
<evidence type="ECO:0000256" key="6">
    <source>
        <dbReference type="ARBA" id="ARBA00023136"/>
    </source>
</evidence>
<dbReference type="PANTHER" id="PTHR30026:SF20">
    <property type="entry name" value="OUTER MEMBRANE PROTEIN TOLC"/>
    <property type="match status" value="1"/>
</dbReference>
<dbReference type="Proteomes" id="UP000060487">
    <property type="component" value="Unassembled WGS sequence"/>
</dbReference>
<dbReference type="EMBL" id="LNQR01000056">
    <property type="protein sequence ID" value="KWT86749.1"/>
    <property type="molecule type" value="Genomic_DNA"/>
</dbReference>
<organism evidence="9 10">
    <name type="scientific">Candidatus Magnetominusculus xianensis</name>
    <dbReference type="NCBI Taxonomy" id="1748249"/>
    <lineage>
        <taxon>Bacteria</taxon>
        <taxon>Pseudomonadati</taxon>
        <taxon>Nitrospirota</taxon>
        <taxon>Nitrospiria</taxon>
        <taxon>Nitrospirales</taxon>
        <taxon>Nitrospiraceae</taxon>
        <taxon>Candidatus Magnetominusculus</taxon>
    </lineage>
</organism>
<keyword evidence="10" id="KW-1185">Reference proteome</keyword>
<gene>
    <name evidence="9" type="ORF">ASN18_1472</name>
</gene>
<accession>A0ABR5SHT5</accession>
<protein>
    <submittedName>
        <fullName evidence="9">Transporter</fullName>
    </submittedName>
</protein>
<proteinExistence type="inferred from homology"/>
<dbReference type="Pfam" id="PF02321">
    <property type="entry name" value="OEP"/>
    <property type="match status" value="2"/>
</dbReference>
<evidence type="ECO:0000256" key="4">
    <source>
        <dbReference type="ARBA" id="ARBA00022452"/>
    </source>
</evidence>
<comment type="caution">
    <text evidence="9">The sequence shown here is derived from an EMBL/GenBank/DDBJ whole genome shotgun (WGS) entry which is preliminary data.</text>
</comment>